<proteinExistence type="predicted"/>
<dbReference type="AlphaFoldDB" id="A0ABD3GED5"/>
<sequence length="229" mass="25312">MKGETTQGRVEAADRLTLRIATAENRKLSSVTYLHRGFDEEVESRNGRGKSVSDCLFVDRSKRLKVIRTTGELTTGPKEYKDIGVTNRVIKKKPTSFSPAGNVEPKLKTDSPSIKTRGAKRNAVDPVGTGSQYWRRKLQLESEETEETEEISCETLRSESEDIASSISGGEIEDTMPPYNRDQNTDESGGVKRNYGEQMIEEESSSSKDEEASSGFVSILDASEDAGEM</sequence>
<comment type="caution">
    <text evidence="2">The sequence shown here is derived from an EMBL/GenBank/DDBJ whole genome shotgun (WGS) entry which is preliminary data.</text>
</comment>
<protein>
    <submittedName>
        <fullName evidence="2">Uncharacterized protein</fullName>
    </submittedName>
</protein>
<keyword evidence="3" id="KW-1185">Reference proteome</keyword>
<feature type="region of interest" description="Disordered" evidence="1">
    <location>
        <begin position="93"/>
        <end position="229"/>
    </location>
</feature>
<gene>
    <name evidence="2" type="ORF">R1sor_027496</name>
</gene>
<organism evidence="2 3">
    <name type="scientific">Riccia sorocarpa</name>
    <dbReference type="NCBI Taxonomy" id="122646"/>
    <lineage>
        <taxon>Eukaryota</taxon>
        <taxon>Viridiplantae</taxon>
        <taxon>Streptophyta</taxon>
        <taxon>Embryophyta</taxon>
        <taxon>Marchantiophyta</taxon>
        <taxon>Marchantiopsida</taxon>
        <taxon>Marchantiidae</taxon>
        <taxon>Marchantiales</taxon>
        <taxon>Ricciaceae</taxon>
        <taxon>Riccia</taxon>
    </lineage>
</organism>
<evidence type="ECO:0000313" key="3">
    <source>
        <dbReference type="Proteomes" id="UP001633002"/>
    </source>
</evidence>
<evidence type="ECO:0000313" key="2">
    <source>
        <dbReference type="EMBL" id="KAL3677548.1"/>
    </source>
</evidence>
<dbReference type="EMBL" id="JBJQOH010000008">
    <property type="protein sequence ID" value="KAL3677548.1"/>
    <property type="molecule type" value="Genomic_DNA"/>
</dbReference>
<accession>A0ABD3GED5</accession>
<evidence type="ECO:0000256" key="1">
    <source>
        <dbReference type="SAM" id="MobiDB-lite"/>
    </source>
</evidence>
<name>A0ABD3GED5_9MARC</name>
<feature type="compositionally biased region" description="Acidic residues" evidence="1">
    <location>
        <begin position="141"/>
        <end position="152"/>
    </location>
</feature>
<dbReference type="Proteomes" id="UP001633002">
    <property type="component" value="Unassembled WGS sequence"/>
</dbReference>
<reference evidence="2 3" key="1">
    <citation type="submission" date="2024-09" db="EMBL/GenBank/DDBJ databases">
        <title>Chromosome-scale assembly of Riccia sorocarpa.</title>
        <authorList>
            <person name="Paukszto L."/>
        </authorList>
    </citation>
    <scope>NUCLEOTIDE SEQUENCE [LARGE SCALE GENOMIC DNA]</scope>
    <source>
        <strain evidence="2">LP-2024</strain>
        <tissue evidence="2">Aerial parts of the thallus</tissue>
    </source>
</reference>